<dbReference type="AlphaFoldDB" id="A0A0K8RDN3"/>
<organism evidence="1">
    <name type="scientific">Ixodes ricinus</name>
    <name type="common">Common tick</name>
    <name type="synonym">Acarus ricinus</name>
    <dbReference type="NCBI Taxonomy" id="34613"/>
    <lineage>
        <taxon>Eukaryota</taxon>
        <taxon>Metazoa</taxon>
        <taxon>Ecdysozoa</taxon>
        <taxon>Arthropoda</taxon>
        <taxon>Chelicerata</taxon>
        <taxon>Arachnida</taxon>
        <taxon>Acari</taxon>
        <taxon>Parasitiformes</taxon>
        <taxon>Ixodida</taxon>
        <taxon>Ixodoidea</taxon>
        <taxon>Ixodidae</taxon>
        <taxon>Ixodinae</taxon>
        <taxon>Ixodes</taxon>
    </lineage>
</organism>
<evidence type="ECO:0000313" key="1">
    <source>
        <dbReference type="EMBL" id="JAA69267.1"/>
    </source>
</evidence>
<proteinExistence type="evidence at transcript level"/>
<reference evidence="1" key="1">
    <citation type="submission" date="2012-12" db="EMBL/GenBank/DDBJ databases">
        <title>Identification and characterization of a phenylalanine ammonia-lyase gene family in Isatis indigotica Fort.</title>
        <authorList>
            <person name="Liu Q."/>
            <person name="Chen J."/>
            <person name="Zhou X."/>
            <person name="Di P."/>
            <person name="Xiao Y."/>
            <person name="Xuan H."/>
            <person name="Zhang L."/>
            <person name="Chen W."/>
        </authorList>
    </citation>
    <scope>NUCLEOTIDE SEQUENCE</scope>
    <source>
        <tissue evidence="1">Salivary gland</tissue>
    </source>
</reference>
<protein>
    <submittedName>
        <fullName evidence="1">Putative mitochondrial nadh-ubiquinone oxidoreductase chain 5</fullName>
    </submittedName>
</protein>
<sequence>MSKNELIEETGVGAAIAAGNHAEKGICALLVVPEIKIKIPTNFNYFFRSSYIYYFRSLIKKITDIITVTSPTRFIKTVIIPKLNELMTLIKNY</sequence>
<name>A0A0K8RDN3_IXORI</name>
<dbReference type="EMBL" id="GADI01004541">
    <property type="protein sequence ID" value="JAA69267.1"/>
    <property type="molecule type" value="mRNA"/>
</dbReference>
<keyword evidence="1" id="KW-0830">Ubiquinone</keyword>
<accession>A0A0K8RDN3</accession>